<feature type="transmembrane region" description="Helical" evidence="1">
    <location>
        <begin position="57"/>
        <end position="79"/>
    </location>
</feature>
<dbReference type="RefSeq" id="WP_270143580.1">
    <property type="nucleotide sequence ID" value="NZ_CP115450.1"/>
</dbReference>
<keyword evidence="3" id="KW-1185">Reference proteome</keyword>
<dbReference type="Proteomes" id="UP001212821">
    <property type="component" value="Chromosome"/>
</dbReference>
<proteinExistence type="predicted"/>
<evidence type="ECO:0000313" key="2">
    <source>
        <dbReference type="EMBL" id="WBP86719.1"/>
    </source>
</evidence>
<protein>
    <submittedName>
        <fullName evidence="2">DUF1453 domain-containing protein</fullName>
    </submittedName>
</protein>
<accession>A0ABY7Q246</accession>
<dbReference type="EMBL" id="CP115450">
    <property type="protein sequence ID" value="WBP86719.1"/>
    <property type="molecule type" value="Genomic_DNA"/>
</dbReference>
<keyword evidence="1" id="KW-1133">Transmembrane helix</keyword>
<keyword evidence="1" id="KW-0472">Membrane</keyword>
<reference evidence="3" key="1">
    <citation type="submission" date="2022-12" db="EMBL/GenBank/DDBJ databases">
        <authorList>
            <person name="Mo P."/>
        </authorList>
    </citation>
    <scope>NUCLEOTIDE SEQUENCE [LARGE SCALE GENOMIC DNA]</scope>
    <source>
        <strain evidence="3">HUAS 3-15</strain>
    </source>
</reference>
<name>A0ABY7Q246_9ACTN</name>
<feature type="transmembrane region" description="Helical" evidence="1">
    <location>
        <begin position="100"/>
        <end position="122"/>
    </location>
</feature>
<organism evidence="2 3">
    <name type="scientific">Kitasatospora cathayae</name>
    <dbReference type="NCBI Taxonomy" id="3004092"/>
    <lineage>
        <taxon>Bacteria</taxon>
        <taxon>Bacillati</taxon>
        <taxon>Actinomycetota</taxon>
        <taxon>Actinomycetes</taxon>
        <taxon>Kitasatosporales</taxon>
        <taxon>Streptomycetaceae</taxon>
        <taxon>Kitasatospora</taxon>
    </lineage>
</organism>
<feature type="transmembrane region" description="Helical" evidence="1">
    <location>
        <begin position="6"/>
        <end position="22"/>
    </location>
</feature>
<keyword evidence="1" id="KW-0812">Transmembrane</keyword>
<evidence type="ECO:0000313" key="3">
    <source>
        <dbReference type="Proteomes" id="UP001212821"/>
    </source>
</evidence>
<feature type="transmembrane region" description="Helical" evidence="1">
    <location>
        <begin position="128"/>
        <end position="146"/>
    </location>
</feature>
<gene>
    <name evidence="2" type="ORF">O1G21_13300</name>
</gene>
<sequence length="161" mass="17330">MSALVNLLVIAAVVVLVVGRQMRVKRLDTERRFWVLPLVLGVIALRDPQIIDHQHTALSATLLAAGLVTTLAMGSVWGWTVRIWRDDDGHVLVKGTKATMAAWGGTLAIRIGLYAAGSALGVHQAGSSLMLGMAVLLLVRSLVVNWRARTLEPSRATAVLH</sequence>
<evidence type="ECO:0000256" key="1">
    <source>
        <dbReference type="SAM" id="Phobius"/>
    </source>
</evidence>